<dbReference type="Proteomes" id="UP000588586">
    <property type="component" value="Unassembled WGS sequence"/>
</dbReference>
<dbReference type="EMBL" id="JABEPQ010000004">
    <property type="protein sequence ID" value="NNM47504.1"/>
    <property type="molecule type" value="Genomic_DNA"/>
</dbReference>
<dbReference type="InterPro" id="IPR008966">
    <property type="entry name" value="Adhesion_dom_sf"/>
</dbReference>
<keyword evidence="7" id="KW-0472">Membrane</keyword>
<dbReference type="InterPro" id="IPR006311">
    <property type="entry name" value="TAT_signal"/>
</dbReference>
<protein>
    <recommendedName>
        <fullName evidence="8">SDR-like Ig domain-containing protein</fullName>
    </recommendedName>
</protein>
<evidence type="ECO:0000256" key="3">
    <source>
        <dbReference type="ARBA" id="ARBA00022525"/>
    </source>
</evidence>
<feature type="region of interest" description="Disordered" evidence="6">
    <location>
        <begin position="308"/>
        <end position="378"/>
    </location>
</feature>
<keyword evidence="2" id="KW-0134">Cell wall</keyword>
<dbReference type="AlphaFoldDB" id="A0A849HLT1"/>
<dbReference type="Gene3D" id="2.60.40.740">
    <property type="match status" value="1"/>
</dbReference>
<name>A0A849HLT1_9MICO</name>
<evidence type="ECO:0000256" key="4">
    <source>
        <dbReference type="ARBA" id="ARBA00022729"/>
    </source>
</evidence>
<organism evidence="9 10">
    <name type="scientific">Knoellia koreensis</name>
    <dbReference type="NCBI Taxonomy" id="2730921"/>
    <lineage>
        <taxon>Bacteria</taxon>
        <taxon>Bacillati</taxon>
        <taxon>Actinomycetota</taxon>
        <taxon>Actinomycetes</taxon>
        <taxon>Micrococcales</taxon>
        <taxon>Intrasporangiaceae</taxon>
        <taxon>Knoellia</taxon>
    </lineage>
</organism>
<evidence type="ECO:0000256" key="6">
    <source>
        <dbReference type="SAM" id="MobiDB-lite"/>
    </source>
</evidence>
<feature type="domain" description="SDR-like Ig" evidence="8">
    <location>
        <begin position="60"/>
        <end position="146"/>
    </location>
</feature>
<keyword evidence="3" id="KW-0964">Secreted</keyword>
<comment type="subcellular location">
    <subcellularLocation>
        <location evidence="1">Secreted</location>
        <location evidence="1">Cell wall</location>
        <topology evidence="1">Peptidoglycan-anchor</topology>
    </subcellularLocation>
</comment>
<dbReference type="PROSITE" id="PS51318">
    <property type="entry name" value="TAT"/>
    <property type="match status" value="1"/>
</dbReference>
<sequence length="437" mass="44907">MHHQYAKPTVHEHATRRSRLVVVLAALMLAAIGGLVAAPAASAAVIPGAITSISTKSSKVAQWDQVDFSCTWAVPDGSKPGDTFTLQLPDELRWSGSKTFDLLSPDGAVVAKAVVNDSGYVVFTLTDYVATHPLDVHGTCNFTTQYAAVTTGGTVNLKFEVNGEVVTVPVGTAPPCPSGCATDRSWAQKWMWWSNPEQTATRSLLMAPATTTDDATVVITDTPGPGLDLDCTTVEATVGKNLDGSGMITDPRDDAAYPATISCTPDKVTVTWKGLPKGEYTEVRVKSVVTDPTQASYENAGTISIAGKESPVSAGTKRTNAGGTGVGTTPAPTTSSPSSTTSPSKTSTSSPSSTTSETTAVVGGSGDESGAATVEGRSTAAAGSYEQGAYAESAPAEQSGPLAYTGAAVWPTVAAGVALLLVGGLLLLSRRRVARRH</sequence>
<gene>
    <name evidence="9" type="ORF">HJG52_16030</name>
</gene>
<dbReference type="GO" id="GO:0007155">
    <property type="term" value="P:cell adhesion"/>
    <property type="evidence" value="ECO:0007669"/>
    <property type="project" value="InterPro"/>
</dbReference>
<evidence type="ECO:0000256" key="7">
    <source>
        <dbReference type="SAM" id="Phobius"/>
    </source>
</evidence>
<keyword evidence="7" id="KW-1133">Transmembrane helix</keyword>
<feature type="transmembrane region" description="Helical" evidence="7">
    <location>
        <begin position="408"/>
        <end position="428"/>
    </location>
</feature>
<comment type="caution">
    <text evidence="9">The sequence shown here is derived from an EMBL/GenBank/DDBJ whole genome shotgun (WGS) entry which is preliminary data.</text>
</comment>
<accession>A0A849HLT1</accession>
<keyword evidence="5" id="KW-0572">Peptidoglycan-anchor</keyword>
<dbReference type="RefSeq" id="WP_171244639.1">
    <property type="nucleotide sequence ID" value="NZ_JABEPQ010000004.1"/>
</dbReference>
<dbReference type="Pfam" id="PF17961">
    <property type="entry name" value="Big_8"/>
    <property type="match status" value="1"/>
</dbReference>
<dbReference type="Gene3D" id="2.60.40.1280">
    <property type="match status" value="1"/>
</dbReference>
<evidence type="ECO:0000313" key="10">
    <source>
        <dbReference type="Proteomes" id="UP000588586"/>
    </source>
</evidence>
<proteinExistence type="predicted"/>
<feature type="compositionally biased region" description="Low complexity" evidence="6">
    <location>
        <begin position="327"/>
        <end position="362"/>
    </location>
</feature>
<keyword evidence="7" id="KW-0812">Transmembrane</keyword>
<evidence type="ECO:0000313" key="9">
    <source>
        <dbReference type="EMBL" id="NNM47504.1"/>
    </source>
</evidence>
<evidence type="ECO:0000256" key="1">
    <source>
        <dbReference type="ARBA" id="ARBA00004168"/>
    </source>
</evidence>
<dbReference type="InterPro" id="IPR041171">
    <property type="entry name" value="SDR_Ig"/>
</dbReference>
<reference evidence="9 10" key="1">
    <citation type="submission" date="2020-04" db="EMBL/GenBank/DDBJ databases">
        <title>Knoellia sp. isolate from air conditioner.</title>
        <authorList>
            <person name="Chea S."/>
            <person name="Kim D.-U."/>
        </authorList>
    </citation>
    <scope>NUCLEOTIDE SEQUENCE [LARGE SCALE GENOMIC DNA]</scope>
    <source>
        <strain evidence="9 10">DB2414S</strain>
    </source>
</reference>
<dbReference type="InterPro" id="IPR011252">
    <property type="entry name" value="Fibrogen-bd_dom1"/>
</dbReference>
<evidence type="ECO:0000256" key="5">
    <source>
        <dbReference type="ARBA" id="ARBA00023088"/>
    </source>
</evidence>
<evidence type="ECO:0000259" key="8">
    <source>
        <dbReference type="Pfam" id="PF17961"/>
    </source>
</evidence>
<keyword evidence="4" id="KW-0732">Signal</keyword>
<dbReference type="SUPFAM" id="SSF49401">
    <property type="entry name" value="Bacterial adhesins"/>
    <property type="match status" value="1"/>
</dbReference>
<evidence type="ECO:0000256" key="2">
    <source>
        <dbReference type="ARBA" id="ARBA00022512"/>
    </source>
</evidence>
<keyword evidence="10" id="KW-1185">Reference proteome</keyword>